<dbReference type="Proteomes" id="UP000183076">
    <property type="component" value="Unassembled WGS sequence"/>
</dbReference>
<dbReference type="InterPro" id="IPR009922">
    <property type="entry name" value="DUF1457"/>
</dbReference>
<protein>
    <submittedName>
        <fullName evidence="2">PAS domain-containing protein</fullName>
    </submittedName>
</protein>
<proteinExistence type="predicted"/>
<dbReference type="Pfam" id="PF07310">
    <property type="entry name" value="PAS_5"/>
    <property type="match status" value="1"/>
</dbReference>
<evidence type="ECO:0000313" key="2">
    <source>
        <dbReference type="EMBL" id="SDW42388.1"/>
    </source>
</evidence>
<gene>
    <name evidence="2" type="ORF">SAMN04488041_102145</name>
</gene>
<evidence type="ECO:0000256" key="1">
    <source>
        <dbReference type="SAM" id="MobiDB-lite"/>
    </source>
</evidence>
<organism evidence="2 3">
    <name type="scientific">Sulfitobacter pontiacus</name>
    <dbReference type="NCBI Taxonomy" id="60137"/>
    <lineage>
        <taxon>Bacteria</taxon>
        <taxon>Pseudomonadati</taxon>
        <taxon>Pseudomonadota</taxon>
        <taxon>Alphaproteobacteria</taxon>
        <taxon>Rhodobacterales</taxon>
        <taxon>Roseobacteraceae</taxon>
        <taxon>Sulfitobacter</taxon>
    </lineage>
</organism>
<accession>A0A1H2TEY3</accession>
<evidence type="ECO:0000313" key="3">
    <source>
        <dbReference type="Proteomes" id="UP000183076"/>
    </source>
</evidence>
<name>A0A1H2TEY3_9RHOB</name>
<sequence length="219" mass="24303">MKHLPPLDDMPQTGSRRVMPPPTPAMVDVRAYWQGLCRGQPVPFRSQIDPAQITSVLDRAFVLERRRSELARFRVAGSQLCTAMGMDLRGMPMISLFDPSERRRCSDWLDHILSQPATGEMTLTAGDAAVQARMLVLPLRSDMGQIDRMLGCLEITSNAIEHPGLYRIGDLATTPIPRPPRADVAEETRAPCPEGFADPAARFAARSGRNRPAYLRVVK</sequence>
<feature type="region of interest" description="Disordered" evidence="1">
    <location>
        <begin position="1"/>
        <end position="21"/>
    </location>
</feature>
<dbReference type="GeneID" id="94022135"/>
<dbReference type="AlphaFoldDB" id="A0A1H2TEY3"/>
<reference evidence="3" key="1">
    <citation type="submission" date="2016-10" db="EMBL/GenBank/DDBJ databases">
        <authorList>
            <person name="Varghese N."/>
            <person name="Submissions S."/>
        </authorList>
    </citation>
    <scope>NUCLEOTIDE SEQUENCE [LARGE SCALE GENOMIC DNA]</scope>
    <source>
        <strain evidence="3">DSM 10014</strain>
    </source>
</reference>
<dbReference type="STRING" id="60137.SAMN04488041_102145"/>
<dbReference type="RefSeq" id="WP_074634887.1">
    <property type="nucleotide sequence ID" value="NZ_CP160849.1"/>
</dbReference>
<dbReference type="EMBL" id="FNNB01000002">
    <property type="protein sequence ID" value="SDW42388.1"/>
    <property type="molecule type" value="Genomic_DNA"/>
</dbReference>